<evidence type="ECO:0000313" key="3">
    <source>
        <dbReference type="Proteomes" id="UP001604336"/>
    </source>
</evidence>
<sequence>MPWVKIAAKLSRRGRLPSSSSEEEAPQATRIDYCPVLIGKNVDLVSFTFDAPSFHVKDLFVATDTINTITLRRMKIVKEDGQWVAKSKGFNNESGPFTLPFEGGKEMDEEEDEPPPRPRSRRPSPSISGFTEDYFNLLNGRIESLTSSVEGLHHTVEVLCHTMGTLQQSIDNMTTLLQALDSHLDAVLPPHLLPKN</sequence>
<organism evidence="2 3">
    <name type="scientific">Abeliophyllum distichum</name>
    <dbReference type="NCBI Taxonomy" id="126358"/>
    <lineage>
        <taxon>Eukaryota</taxon>
        <taxon>Viridiplantae</taxon>
        <taxon>Streptophyta</taxon>
        <taxon>Embryophyta</taxon>
        <taxon>Tracheophyta</taxon>
        <taxon>Spermatophyta</taxon>
        <taxon>Magnoliopsida</taxon>
        <taxon>eudicotyledons</taxon>
        <taxon>Gunneridae</taxon>
        <taxon>Pentapetalae</taxon>
        <taxon>asterids</taxon>
        <taxon>lamiids</taxon>
        <taxon>Lamiales</taxon>
        <taxon>Oleaceae</taxon>
        <taxon>Forsythieae</taxon>
        <taxon>Abeliophyllum</taxon>
    </lineage>
</organism>
<dbReference type="EMBL" id="JBFOLK010000001">
    <property type="protein sequence ID" value="KAL2541467.1"/>
    <property type="molecule type" value="Genomic_DNA"/>
</dbReference>
<evidence type="ECO:0000313" key="2">
    <source>
        <dbReference type="EMBL" id="KAL2541467.1"/>
    </source>
</evidence>
<name>A0ABD1VVP3_9LAMI</name>
<protein>
    <submittedName>
        <fullName evidence="2">Uncharacterized protein</fullName>
    </submittedName>
</protein>
<keyword evidence="3" id="KW-1185">Reference proteome</keyword>
<accession>A0ABD1VVP3</accession>
<dbReference type="Proteomes" id="UP001604336">
    <property type="component" value="Unassembled WGS sequence"/>
</dbReference>
<reference evidence="3" key="1">
    <citation type="submission" date="2024-07" db="EMBL/GenBank/DDBJ databases">
        <title>Two chromosome-level genome assemblies of Korean endemic species Abeliophyllum distichum and Forsythia ovata (Oleaceae).</title>
        <authorList>
            <person name="Jang H."/>
        </authorList>
    </citation>
    <scope>NUCLEOTIDE SEQUENCE [LARGE SCALE GENOMIC DNA]</scope>
</reference>
<evidence type="ECO:0000256" key="1">
    <source>
        <dbReference type="SAM" id="MobiDB-lite"/>
    </source>
</evidence>
<gene>
    <name evidence="2" type="ORF">Adt_02445</name>
</gene>
<comment type="caution">
    <text evidence="2">The sequence shown here is derived from an EMBL/GenBank/DDBJ whole genome shotgun (WGS) entry which is preliminary data.</text>
</comment>
<proteinExistence type="predicted"/>
<dbReference type="AlphaFoldDB" id="A0ABD1VVP3"/>
<feature type="region of interest" description="Disordered" evidence="1">
    <location>
        <begin position="94"/>
        <end position="128"/>
    </location>
</feature>